<keyword evidence="2" id="KW-0614">Plasmid</keyword>
<feature type="chain" id="PRO_5024412832" evidence="1">
    <location>
        <begin position="26"/>
        <end position="326"/>
    </location>
</feature>
<dbReference type="InterPro" id="IPR031618">
    <property type="entry name" value="T4SS_TraI"/>
</dbReference>
<evidence type="ECO:0000256" key="1">
    <source>
        <dbReference type="SAM" id="SignalP"/>
    </source>
</evidence>
<protein>
    <submittedName>
        <fullName evidence="2">Uncharacterized protein</fullName>
    </submittedName>
</protein>
<accession>A0A5Q4ZYQ4</accession>
<keyword evidence="1" id="KW-0732">Signal</keyword>
<geneLocation type="plasmid" evidence="2">
    <name>pAWOD_2</name>
</geneLocation>
<dbReference type="EMBL" id="LR721753">
    <property type="protein sequence ID" value="VVV07006.1"/>
    <property type="molecule type" value="Genomic_DNA"/>
</dbReference>
<evidence type="ECO:0000313" key="2">
    <source>
        <dbReference type="EMBL" id="VVV07006.1"/>
    </source>
</evidence>
<organism evidence="2">
    <name type="scientific">Aliivibrio wodanis</name>
    <dbReference type="NCBI Taxonomy" id="80852"/>
    <lineage>
        <taxon>Bacteria</taxon>
        <taxon>Pseudomonadati</taxon>
        <taxon>Pseudomonadota</taxon>
        <taxon>Gammaproteobacteria</taxon>
        <taxon>Vibrionales</taxon>
        <taxon>Vibrionaceae</taxon>
        <taxon>Aliivibrio</taxon>
    </lineage>
</organism>
<reference evidence="2" key="1">
    <citation type="submission" date="2019-09" db="EMBL/GenBank/DDBJ databases">
        <authorList>
            <person name="Hjerde E."/>
        </authorList>
    </citation>
    <scope>NUCLEOTIDE SEQUENCE [LARGE SCALE GENOMIC DNA]</scope>
    <source>
        <strain evidence="2">06/09/160</strain>
        <plasmid evidence="2">pAWOD_2</plasmid>
    </source>
</reference>
<gene>
    <name evidence="2" type="ORF">AW0309160_04500</name>
</gene>
<name>A0A5Q4ZYQ4_9GAMM</name>
<feature type="signal peptide" evidence="1">
    <location>
        <begin position="1"/>
        <end position="25"/>
    </location>
</feature>
<dbReference type="AlphaFoldDB" id="A0A5Q4ZYQ4"/>
<dbReference type="Pfam" id="PF16932">
    <property type="entry name" value="T4SS_TraI"/>
    <property type="match status" value="1"/>
</dbReference>
<sequence length="326" mass="37622">MPLRLNKLCQIISIVMLCTALPINAMTKDELNDLDASNAQYSADKEQLKDWYEQLERNAQRVGYNHAFNRTMIEHEAQLKKRSQEYDRLLSFEHITSLIKTGVAAGMYLIGGIVDEIDSSTETINDRVILTHEKSYRIVKYPYLSASKPNWRDYLFFQQKLDLAPPPTSLLPRNEKERLIWKESVDKGWLRGEKAAHREIISRWQTLFADLRGMTRYWVAVETNQIKDATLSIQTQPLEYAKYENEEELRLNPTVIQINSQAAFNPNLSDWNAVITEPNSNARSDVRNSVIQGSLNIEELTDAQVIVETAEFSDMRNSINNTNVHK</sequence>
<proteinExistence type="predicted"/>